<dbReference type="KEGG" id="cput:CONPUDRAFT_128258"/>
<feature type="compositionally biased region" description="Low complexity" evidence="1">
    <location>
        <begin position="354"/>
        <end position="365"/>
    </location>
</feature>
<dbReference type="PANTHER" id="PTHR14030:SF4">
    <property type="entry name" value="BUB1 KINASE, ISOFORM A-RELATED"/>
    <property type="match status" value="1"/>
</dbReference>
<feature type="compositionally biased region" description="Basic and acidic residues" evidence="1">
    <location>
        <begin position="369"/>
        <end position="381"/>
    </location>
</feature>
<dbReference type="GO" id="GO:0007094">
    <property type="term" value="P:mitotic spindle assembly checkpoint signaling"/>
    <property type="evidence" value="ECO:0007669"/>
    <property type="project" value="InterPro"/>
</dbReference>
<dbReference type="FunFam" id="1.25.40.430:FF:000003">
    <property type="entry name" value="Checkpoint serine/threonine-protein kinase BUB1"/>
    <property type="match status" value="1"/>
</dbReference>
<evidence type="ECO:0000256" key="1">
    <source>
        <dbReference type="SAM" id="MobiDB-lite"/>
    </source>
</evidence>
<dbReference type="PANTHER" id="PTHR14030">
    <property type="entry name" value="MITOTIC CHECKPOINT SERINE/THREONINE-PROTEIN KINASE BUB1"/>
    <property type="match status" value="1"/>
</dbReference>
<feature type="compositionally biased region" description="Low complexity" evidence="1">
    <location>
        <begin position="403"/>
        <end position="415"/>
    </location>
</feature>
<organism evidence="3 4">
    <name type="scientific">Coniophora puteana (strain RWD-64-598)</name>
    <name type="common">Brown rot fungus</name>
    <dbReference type="NCBI Taxonomy" id="741705"/>
    <lineage>
        <taxon>Eukaryota</taxon>
        <taxon>Fungi</taxon>
        <taxon>Dikarya</taxon>
        <taxon>Basidiomycota</taxon>
        <taxon>Agaricomycotina</taxon>
        <taxon>Agaricomycetes</taxon>
        <taxon>Agaricomycetidae</taxon>
        <taxon>Boletales</taxon>
        <taxon>Coniophorineae</taxon>
        <taxon>Coniophoraceae</taxon>
        <taxon>Coniophora</taxon>
    </lineage>
</organism>
<dbReference type="OMA" id="DICQDEA"/>
<dbReference type="GO" id="GO:0032991">
    <property type="term" value="C:protein-containing complex"/>
    <property type="evidence" value="ECO:0007669"/>
    <property type="project" value="UniProtKB-ARBA"/>
</dbReference>
<protein>
    <recommendedName>
        <fullName evidence="2">BUB1 N-terminal domain-containing protein</fullName>
    </recommendedName>
</protein>
<dbReference type="EMBL" id="JH711582">
    <property type="protein sequence ID" value="EIW78585.1"/>
    <property type="molecule type" value="Genomic_DNA"/>
</dbReference>
<feature type="domain" description="BUB1 N-terminal" evidence="2">
    <location>
        <begin position="69"/>
        <end position="232"/>
    </location>
</feature>
<dbReference type="Gene3D" id="1.25.40.430">
    <property type="match status" value="1"/>
</dbReference>
<dbReference type="InterPro" id="IPR013212">
    <property type="entry name" value="Mad3/Bub1_I"/>
</dbReference>
<feature type="compositionally biased region" description="Low complexity" evidence="1">
    <location>
        <begin position="450"/>
        <end position="464"/>
    </location>
</feature>
<feature type="region of interest" description="Disordered" evidence="1">
    <location>
        <begin position="202"/>
        <end position="543"/>
    </location>
</feature>
<dbReference type="OrthoDB" id="248495at2759"/>
<feature type="compositionally biased region" description="Polar residues" evidence="1">
    <location>
        <begin position="427"/>
        <end position="437"/>
    </location>
</feature>
<dbReference type="AlphaFoldDB" id="A0A5M3MIW4"/>
<evidence type="ECO:0000259" key="2">
    <source>
        <dbReference type="PROSITE" id="PS51489"/>
    </source>
</evidence>
<dbReference type="GO" id="GO:0004672">
    <property type="term" value="F:protein kinase activity"/>
    <property type="evidence" value="ECO:0007669"/>
    <property type="project" value="TreeGrafter"/>
</dbReference>
<sequence length="581" mass="61978">MESADDVFSSSSEQAVDVVDGDLLEAAKENIQPLAKGRRVTTLSAILSTPHAQRDAHLLAAKRRHRINVTIALEDEDDDPLEAYCRFVDWTLENYPQGQSAESGLLELLEEATRILKDDRAGKWKSEMKYLKLWTLYASYVEKPVIIFNFLLANDIGTTHALLYEEHANALEKAGRRTDADNAYLLGIARQASPLDHLQSKHREFQKRMLSSRTAPPPESADAVPPAPARRALRSASASSSRIPSSTARPLGASSSQGDVFGAQHQQPATRPTNGRLQVFVDPTGAEAGDELGATNAYPELGTRKTRVKENVPESRKASGTTIKQPGRSKRIASDSRASSTSKIVPFRDPEPPASGASRSSNSGSKIVPFRDAEPSTDRPSKAKSSTSATKLVPFRDPEPPASGSSLKSSVSGSKIAPFRDPEQPATVPSASKSSGSKMVPFRDSAAPASGPSTSNTSKTSGSKMVPFRDPAPGGSSEGGSMLPPPALKASVLPKTPARPTIVPFRDPEPAETRTAPSTPKFTPFRDDSVVSPMSATGSAPDTIMKIKGSKGAVITTEAEALRKDPLKNYSSAEPGVEHDG</sequence>
<feature type="compositionally biased region" description="Polar residues" evidence="1">
    <location>
        <begin position="253"/>
        <end position="276"/>
    </location>
</feature>
<comment type="caution">
    <text evidence="3">The sequence shown here is derived from an EMBL/GenBank/DDBJ whole genome shotgun (WGS) entry which is preliminary data.</text>
</comment>
<gene>
    <name evidence="3" type="ORF">CONPUDRAFT_128258</name>
</gene>
<dbReference type="GO" id="GO:0005634">
    <property type="term" value="C:nucleus"/>
    <property type="evidence" value="ECO:0007669"/>
    <property type="project" value="TreeGrafter"/>
</dbReference>
<feature type="compositionally biased region" description="Basic and acidic residues" evidence="1">
    <location>
        <begin position="308"/>
        <end position="317"/>
    </location>
</feature>
<dbReference type="GO" id="GO:0051754">
    <property type="term" value="P:meiotic sister chromatid cohesion, centromeric"/>
    <property type="evidence" value="ECO:0007669"/>
    <property type="project" value="TreeGrafter"/>
</dbReference>
<name>A0A5M3MIW4_CONPW</name>
<dbReference type="Proteomes" id="UP000053558">
    <property type="component" value="Unassembled WGS sequence"/>
</dbReference>
<dbReference type="PROSITE" id="PS51489">
    <property type="entry name" value="BUB1_N"/>
    <property type="match status" value="1"/>
</dbReference>
<dbReference type="InterPro" id="IPR015661">
    <property type="entry name" value="Bub1/Mad3"/>
</dbReference>
<dbReference type="SMART" id="SM00777">
    <property type="entry name" value="Mad3_BUB1_I"/>
    <property type="match status" value="1"/>
</dbReference>
<reference evidence="4" key="1">
    <citation type="journal article" date="2012" name="Science">
        <title>The Paleozoic origin of enzymatic lignin decomposition reconstructed from 31 fungal genomes.</title>
        <authorList>
            <person name="Floudas D."/>
            <person name="Binder M."/>
            <person name="Riley R."/>
            <person name="Barry K."/>
            <person name="Blanchette R.A."/>
            <person name="Henrissat B."/>
            <person name="Martinez A.T."/>
            <person name="Otillar R."/>
            <person name="Spatafora J.W."/>
            <person name="Yadav J.S."/>
            <person name="Aerts A."/>
            <person name="Benoit I."/>
            <person name="Boyd A."/>
            <person name="Carlson A."/>
            <person name="Copeland A."/>
            <person name="Coutinho P.M."/>
            <person name="de Vries R.P."/>
            <person name="Ferreira P."/>
            <person name="Findley K."/>
            <person name="Foster B."/>
            <person name="Gaskell J."/>
            <person name="Glotzer D."/>
            <person name="Gorecki P."/>
            <person name="Heitman J."/>
            <person name="Hesse C."/>
            <person name="Hori C."/>
            <person name="Igarashi K."/>
            <person name="Jurgens J.A."/>
            <person name="Kallen N."/>
            <person name="Kersten P."/>
            <person name="Kohler A."/>
            <person name="Kuees U."/>
            <person name="Kumar T.K.A."/>
            <person name="Kuo A."/>
            <person name="LaButti K."/>
            <person name="Larrondo L.F."/>
            <person name="Lindquist E."/>
            <person name="Ling A."/>
            <person name="Lombard V."/>
            <person name="Lucas S."/>
            <person name="Lundell T."/>
            <person name="Martin R."/>
            <person name="McLaughlin D.J."/>
            <person name="Morgenstern I."/>
            <person name="Morin E."/>
            <person name="Murat C."/>
            <person name="Nagy L.G."/>
            <person name="Nolan M."/>
            <person name="Ohm R.A."/>
            <person name="Patyshakuliyeva A."/>
            <person name="Rokas A."/>
            <person name="Ruiz-Duenas F.J."/>
            <person name="Sabat G."/>
            <person name="Salamov A."/>
            <person name="Samejima M."/>
            <person name="Schmutz J."/>
            <person name="Slot J.C."/>
            <person name="St John F."/>
            <person name="Stenlid J."/>
            <person name="Sun H."/>
            <person name="Sun S."/>
            <person name="Syed K."/>
            <person name="Tsang A."/>
            <person name="Wiebenga A."/>
            <person name="Young D."/>
            <person name="Pisabarro A."/>
            <person name="Eastwood D.C."/>
            <person name="Martin F."/>
            <person name="Cullen D."/>
            <person name="Grigoriev I.V."/>
            <person name="Hibbett D.S."/>
        </authorList>
    </citation>
    <scope>NUCLEOTIDE SEQUENCE [LARGE SCALE GENOMIC DNA]</scope>
    <source>
        <strain evidence="4">RWD-64-598 SS2</strain>
    </source>
</reference>
<feature type="compositionally biased region" description="Low complexity" evidence="1">
    <location>
        <begin position="234"/>
        <end position="250"/>
    </location>
</feature>
<evidence type="ECO:0000313" key="3">
    <source>
        <dbReference type="EMBL" id="EIW78585.1"/>
    </source>
</evidence>
<dbReference type="GeneID" id="19200110"/>
<dbReference type="RefSeq" id="XP_007771593.1">
    <property type="nucleotide sequence ID" value="XM_007773403.1"/>
</dbReference>
<accession>A0A5M3MIW4</accession>
<dbReference type="Pfam" id="PF08311">
    <property type="entry name" value="Mad3_BUB1_I"/>
    <property type="match status" value="1"/>
</dbReference>
<proteinExistence type="predicted"/>
<evidence type="ECO:0000313" key="4">
    <source>
        <dbReference type="Proteomes" id="UP000053558"/>
    </source>
</evidence>
<keyword evidence="4" id="KW-1185">Reference proteome</keyword>